<protein>
    <submittedName>
        <fullName evidence="1">Uncharacterized protein</fullName>
    </submittedName>
</protein>
<proteinExistence type="predicted"/>
<evidence type="ECO:0000313" key="2">
    <source>
        <dbReference type="Proteomes" id="UP001174997"/>
    </source>
</evidence>
<accession>A0AA40DCT6</accession>
<comment type="caution">
    <text evidence="1">The sequence shown here is derived from an EMBL/GenBank/DDBJ whole genome shotgun (WGS) entry which is preliminary data.</text>
</comment>
<keyword evidence="2" id="KW-1185">Reference proteome</keyword>
<evidence type="ECO:0000313" key="1">
    <source>
        <dbReference type="EMBL" id="KAK0669276.1"/>
    </source>
</evidence>
<reference evidence="1" key="1">
    <citation type="submission" date="2023-06" db="EMBL/GenBank/DDBJ databases">
        <title>Genome-scale phylogeny and comparative genomics of the fungal order Sordariales.</title>
        <authorList>
            <consortium name="Lawrence Berkeley National Laboratory"/>
            <person name="Hensen N."/>
            <person name="Bonometti L."/>
            <person name="Westerberg I."/>
            <person name="Brannstrom I.O."/>
            <person name="Guillou S."/>
            <person name="Cros-Aarteil S."/>
            <person name="Calhoun S."/>
            <person name="Haridas S."/>
            <person name="Kuo A."/>
            <person name="Mondo S."/>
            <person name="Pangilinan J."/>
            <person name="Riley R."/>
            <person name="Labutti K."/>
            <person name="Andreopoulos B."/>
            <person name="Lipzen A."/>
            <person name="Chen C."/>
            <person name="Yanf M."/>
            <person name="Daum C."/>
            <person name="Ng V."/>
            <person name="Clum A."/>
            <person name="Steindorff A."/>
            <person name="Ohm R."/>
            <person name="Martin F."/>
            <person name="Silar P."/>
            <person name="Natvig D."/>
            <person name="Lalanne C."/>
            <person name="Gautier V."/>
            <person name="Ament-Velasquez S.L."/>
            <person name="Kruys A."/>
            <person name="Hutchinson M.I."/>
            <person name="Powell A.J."/>
            <person name="Barry K."/>
            <person name="Miller A.N."/>
            <person name="Grigoriev I.V."/>
            <person name="Debuchy R."/>
            <person name="Gladieux P."/>
            <person name="Thoren M.H."/>
            <person name="Johannesson H."/>
        </authorList>
    </citation>
    <scope>NUCLEOTIDE SEQUENCE</scope>
    <source>
        <strain evidence="1">CBS 307.81</strain>
    </source>
</reference>
<sequence length="401" mass="45382">MGSIPTVSDVSSVHVIFQRHAESVAELPPNFNYPPLESLEDLENIVEKRRETVRTAIFLPDGLTESGVRTCLDFAKDVPGKIDNVYLLASSPLTRAVETMQAISPSFQLVGPFHAPQGEPPLDPRMPELEKTIYVHPGLMEASTRPSDIPGTPTIRENAPSRQSVTFLRLKGGIEEDALTILDEEEVDITRVVWPEDVENRWQMDTDRTNAVTDIPDLASIEQSVREARIWLREWAAKVLSIHQAEGIQGTPRIVVCTHGGILNFITQEWRTALEQRLADGRWELRSPTVLDHLSTTIWTFESATDGDAMLKELPQTEAGYYTRILGQYYHYLSDDESQLYLNPDGSVVDQRALHFKSLQDISAEVREFGEKWWTTLEILTNWTGLENSQVEEDSLDWDQD</sequence>
<dbReference type="InterPro" id="IPR029033">
    <property type="entry name" value="His_PPase_superfam"/>
</dbReference>
<organism evidence="1 2">
    <name type="scientific">Cercophora samala</name>
    <dbReference type="NCBI Taxonomy" id="330535"/>
    <lineage>
        <taxon>Eukaryota</taxon>
        <taxon>Fungi</taxon>
        <taxon>Dikarya</taxon>
        <taxon>Ascomycota</taxon>
        <taxon>Pezizomycotina</taxon>
        <taxon>Sordariomycetes</taxon>
        <taxon>Sordariomycetidae</taxon>
        <taxon>Sordariales</taxon>
        <taxon>Lasiosphaeriaceae</taxon>
        <taxon>Cercophora</taxon>
    </lineage>
</organism>
<name>A0AA40DCT6_9PEZI</name>
<dbReference type="Gene3D" id="3.40.50.1240">
    <property type="entry name" value="Phosphoglycerate mutase-like"/>
    <property type="match status" value="1"/>
</dbReference>
<dbReference type="EMBL" id="JAULSY010000045">
    <property type="protein sequence ID" value="KAK0669276.1"/>
    <property type="molecule type" value="Genomic_DNA"/>
</dbReference>
<dbReference type="AlphaFoldDB" id="A0AA40DCT6"/>
<dbReference type="Proteomes" id="UP001174997">
    <property type="component" value="Unassembled WGS sequence"/>
</dbReference>
<dbReference type="SUPFAM" id="SSF53254">
    <property type="entry name" value="Phosphoglycerate mutase-like"/>
    <property type="match status" value="1"/>
</dbReference>
<gene>
    <name evidence="1" type="ORF">QBC41DRAFT_346519</name>
</gene>